<comment type="caution">
    <text evidence="2">The sequence shown here is derived from an EMBL/GenBank/DDBJ whole genome shotgun (WGS) entry which is preliminary data.</text>
</comment>
<name>A0ABX3A5P1_9GAMM</name>
<dbReference type="PROSITE" id="PS51257">
    <property type="entry name" value="PROKAR_LIPOPROTEIN"/>
    <property type="match status" value="1"/>
</dbReference>
<evidence type="ECO:0000256" key="1">
    <source>
        <dbReference type="SAM" id="SignalP"/>
    </source>
</evidence>
<gene>
    <name evidence="2" type="ORF">BGC07_07265</name>
</gene>
<sequence>MKKLKLLLIATLVAVVAGCSTTLYNVNNHPVPNSITSPQMKKAILTAGGQIGWKMTEVKPGLIKATYAQGKHLAVVNIKYSTQSFSITRANSAGFEYDAKNSTIRRHYNWWISNLEKKIIAQVNLAAH</sequence>
<reference evidence="2 3" key="1">
    <citation type="submission" date="2016-08" db="EMBL/GenBank/DDBJ databases">
        <title>Draft genome sequence of Candidatus Piscirickettsia litoralis, from seawater.</title>
        <authorList>
            <person name="Wan X."/>
            <person name="Lee A.J."/>
            <person name="Hou S."/>
            <person name="Donachie S.P."/>
        </authorList>
    </citation>
    <scope>NUCLEOTIDE SEQUENCE [LARGE SCALE GENOMIC DNA]</scope>
    <source>
        <strain evidence="2 3">Y2</strain>
    </source>
</reference>
<feature type="signal peptide" evidence="1">
    <location>
        <begin position="1"/>
        <end position="25"/>
    </location>
</feature>
<keyword evidence="1" id="KW-0732">Signal</keyword>
<feature type="chain" id="PRO_5045185966" description="Lipoprotein" evidence="1">
    <location>
        <begin position="26"/>
        <end position="128"/>
    </location>
</feature>
<organism evidence="2 3">
    <name type="scientific">Piscirickettsia litoralis</name>
    <dbReference type="NCBI Taxonomy" id="1891921"/>
    <lineage>
        <taxon>Bacteria</taxon>
        <taxon>Pseudomonadati</taxon>
        <taxon>Pseudomonadota</taxon>
        <taxon>Gammaproteobacteria</taxon>
        <taxon>Thiotrichales</taxon>
        <taxon>Piscirickettsiaceae</taxon>
        <taxon>Piscirickettsia</taxon>
    </lineage>
</organism>
<protein>
    <recommendedName>
        <fullName evidence="4">Lipoprotein</fullName>
    </recommendedName>
</protein>
<dbReference type="Proteomes" id="UP000094329">
    <property type="component" value="Unassembled WGS sequence"/>
</dbReference>
<proteinExistence type="predicted"/>
<dbReference type="EMBL" id="MDTU01000001">
    <property type="protein sequence ID" value="ODN42760.1"/>
    <property type="molecule type" value="Genomic_DNA"/>
</dbReference>
<dbReference type="RefSeq" id="WP_069312558.1">
    <property type="nucleotide sequence ID" value="NZ_MDTU01000001.1"/>
</dbReference>
<evidence type="ECO:0000313" key="2">
    <source>
        <dbReference type="EMBL" id="ODN42760.1"/>
    </source>
</evidence>
<accession>A0ABX3A5P1</accession>
<keyword evidence="3" id="KW-1185">Reference proteome</keyword>
<evidence type="ECO:0008006" key="4">
    <source>
        <dbReference type="Google" id="ProtNLM"/>
    </source>
</evidence>
<evidence type="ECO:0000313" key="3">
    <source>
        <dbReference type="Proteomes" id="UP000094329"/>
    </source>
</evidence>